<accession>A0A0R2CES1</accession>
<keyword evidence="5 7" id="KW-0456">Lyase</keyword>
<dbReference type="Gene3D" id="3.30.160.60">
    <property type="entry name" value="Classic Zinc Finger"/>
    <property type="match status" value="1"/>
</dbReference>
<sequence>MLSSAVNAKHVRYKLEGYLYPATYMLGKNENLRDLIEKMVAKTNQVLSPYYSEISKKNWTVQKTLTLASLVEREGVTNDDRYRIAGVFENRLNKKMMIQSDISVLYALGKHKKNVTYKDLKVNSPYNLYRHYGVGPGPFNNPSLDSVKAVLYPKDLAQDYLYFIADLKTGKVYFSKTYAEHQVLVKKLAKDNN</sequence>
<keyword evidence="6" id="KW-0961">Cell wall biogenesis/degradation</keyword>
<dbReference type="GO" id="GO:0071555">
    <property type="term" value="P:cell wall organization"/>
    <property type="evidence" value="ECO:0007669"/>
    <property type="project" value="UniProtKB-KW"/>
</dbReference>
<proteinExistence type="predicted"/>
<evidence type="ECO:0000313" key="8">
    <source>
        <dbReference type="Proteomes" id="UP000051576"/>
    </source>
</evidence>
<dbReference type="PATRIC" id="fig|1133569.4.peg.1289"/>
<dbReference type="GO" id="GO:0016829">
    <property type="term" value="F:lyase activity"/>
    <property type="evidence" value="ECO:0007669"/>
    <property type="project" value="UniProtKB-KW"/>
</dbReference>
<evidence type="ECO:0000256" key="6">
    <source>
        <dbReference type="ARBA" id="ARBA00023316"/>
    </source>
</evidence>
<evidence type="ECO:0000256" key="1">
    <source>
        <dbReference type="ARBA" id="ARBA00022475"/>
    </source>
</evidence>
<dbReference type="NCBIfam" id="TIGR00247">
    <property type="entry name" value="endolytic transglycosylase MltG"/>
    <property type="match status" value="1"/>
</dbReference>
<dbReference type="EMBL" id="AYYX01000031">
    <property type="protein sequence ID" value="KRM88516.1"/>
    <property type="molecule type" value="Genomic_DNA"/>
</dbReference>
<dbReference type="eggNOG" id="COG1559">
    <property type="taxonomic scope" value="Bacteria"/>
</dbReference>
<gene>
    <name evidence="7" type="ORF">FD21_GL001159</name>
</gene>
<dbReference type="InterPro" id="IPR003770">
    <property type="entry name" value="MLTG-like"/>
</dbReference>
<dbReference type="Proteomes" id="UP000051576">
    <property type="component" value="Unassembled WGS sequence"/>
</dbReference>
<evidence type="ECO:0000256" key="2">
    <source>
        <dbReference type="ARBA" id="ARBA00022692"/>
    </source>
</evidence>
<dbReference type="AlphaFoldDB" id="A0A0R2CES1"/>
<dbReference type="PANTHER" id="PTHR30518:SF2">
    <property type="entry name" value="ENDOLYTIC MUREIN TRANSGLYCOSYLASE"/>
    <property type="match status" value="1"/>
</dbReference>
<organism evidence="7 8">
    <name type="scientific">Liquorilactobacillus vini DSM 20605</name>
    <dbReference type="NCBI Taxonomy" id="1133569"/>
    <lineage>
        <taxon>Bacteria</taxon>
        <taxon>Bacillati</taxon>
        <taxon>Bacillota</taxon>
        <taxon>Bacilli</taxon>
        <taxon>Lactobacillales</taxon>
        <taxon>Lactobacillaceae</taxon>
        <taxon>Liquorilactobacillus</taxon>
    </lineage>
</organism>
<keyword evidence="1" id="KW-1003">Cell membrane</keyword>
<dbReference type="PANTHER" id="PTHR30518">
    <property type="entry name" value="ENDOLYTIC MUREIN TRANSGLYCOSYLASE"/>
    <property type="match status" value="1"/>
</dbReference>
<name>A0A0R2CES1_9LACO</name>
<keyword evidence="8" id="KW-1185">Reference proteome</keyword>
<evidence type="ECO:0000256" key="4">
    <source>
        <dbReference type="ARBA" id="ARBA00023136"/>
    </source>
</evidence>
<keyword evidence="4" id="KW-0472">Membrane</keyword>
<keyword evidence="3" id="KW-1133">Transmembrane helix</keyword>
<evidence type="ECO:0000313" key="7">
    <source>
        <dbReference type="EMBL" id="KRM88516.1"/>
    </source>
</evidence>
<evidence type="ECO:0000256" key="3">
    <source>
        <dbReference type="ARBA" id="ARBA00022989"/>
    </source>
</evidence>
<dbReference type="Pfam" id="PF02618">
    <property type="entry name" value="YceG"/>
    <property type="match status" value="1"/>
</dbReference>
<dbReference type="STRING" id="1133569.FD21_GL001159"/>
<protein>
    <submittedName>
        <fullName evidence="7">Aminodeoxychorismate lyase</fullName>
    </submittedName>
</protein>
<evidence type="ECO:0000256" key="5">
    <source>
        <dbReference type="ARBA" id="ARBA00023239"/>
    </source>
</evidence>
<comment type="caution">
    <text evidence="7">The sequence shown here is derived from an EMBL/GenBank/DDBJ whole genome shotgun (WGS) entry which is preliminary data.</text>
</comment>
<reference evidence="7 8" key="1">
    <citation type="journal article" date="2015" name="Genome Announc.">
        <title>Expanding the biotechnology potential of lactobacilli through comparative genomics of 213 strains and associated genera.</title>
        <authorList>
            <person name="Sun Z."/>
            <person name="Harris H.M."/>
            <person name="McCann A."/>
            <person name="Guo C."/>
            <person name="Argimon S."/>
            <person name="Zhang W."/>
            <person name="Yang X."/>
            <person name="Jeffery I.B."/>
            <person name="Cooney J.C."/>
            <person name="Kagawa T.F."/>
            <person name="Liu W."/>
            <person name="Song Y."/>
            <person name="Salvetti E."/>
            <person name="Wrobel A."/>
            <person name="Rasinkangas P."/>
            <person name="Parkhill J."/>
            <person name="Rea M.C."/>
            <person name="O'Sullivan O."/>
            <person name="Ritari J."/>
            <person name="Douillard F.P."/>
            <person name="Paul Ross R."/>
            <person name="Yang R."/>
            <person name="Briner A.E."/>
            <person name="Felis G.E."/>
            <person name="de Vos W.M."/>
            <person name="Barrangou R."/>
            <person name="Klaenhammer T.R."/>
            <person name="Caufield P.W."/>
            <person name="Cui Y."/>
            <person name="Zhang H."/>
            <person name="O'Toole P.W."/>
        </authorList>
    </citation>
    <scope>NUCLEOTIDE SEQUENCE [LARGE SCALE GENOMIC DNA]</scope>
    <source>
        <strain evidence="7 8">DSM 20605</strain>
    </source>
</reference>
<keyword evidence="2" id="KW-0812">Transmembrane</keyword>